<keyword evidence="1" id="KW-0175">Coiled coil</keyword>
<name>A0A1F5TGD6_9BACT</name>
<feature type="coiled-coil region" evidence="1">
    <location>
        <begin position="124"/>
        <end position="151"/>
    </location>
</feature>
<dbReference type="AlphaFoldDB" id="A0A1F5TGD6"/>
<gene>
    <name evidence="2" type="ORF">A2482_01565</name>
</gene>
<organism evidence="2 3">
    <name type="scientific">Candidatus Falkowbacteria bacterium RIFOXYC2_FULL_48_21</name>
    <dbReference type="NCBI Taxonomy" id="1798005"/>
    <lineage>
        <taxon>Bacteria</taxon>
        <taxon>Candidatus Falkowiibacteriota</taxon>
    </lineage>
</organism>
<dbReference type="InterPro" id="IPR007344">
    <property type="entry name" value="GrpB/CoaE"/>
</dbReference>
<reference evidence="2 3" key="1">
    <citation type="journal article" date="2016" name="Nat. Commun.">
        <title>Thousands of microbial genomes shed light on interconnected biogeochemical processes in an aquifer system.</title>
        <authorList>
            <person name="Anantharaman K."/>
            <person name="Brown C.T."/>
            <person name="Hug L.A."/>
            <person name="Sharon I."/>
            <person name="Castelle C.J."/>
            <person name="Probst A.J."/>
            <person name="Thomas B.C."/>
            <person name="Singh A."/>
            <person name="Wilkins M.J."/>
            <person name="Karaoz U."/>
            <person name="Brodie E.L."/>
            <person name="Williams K.H."/>
            <person name="Hubbard S.S."/>
            <person name="Banfield J.F."/>
        </authorList>
    </citation>
    <scope>NUCLEOTIDE SEQUENCE [LARGE SCALE GENOMIC DNA]</scope>
</reference>
<evidence type="ECO:0000256" key="1">
    <source>
        <dbReference type="SAM" id="Coils"/>
    </source>
</evidence>
<proteinExistence type="predicted"/>
<protein>
    <recommendedName>
        <fullName evidence="4">GrpB family protein</fullName>
    </recommendedName>
</protein>
<sequence>MLGLKRGTVKLASAHDEWARLFEEERQRLIKAIGKYIVDIEHVGSTAIPGVPAKPIIDIRIAIPSLADSYIENMIAPLKAMDYSYMHKFPDRHFFAKGPEECRTHHISFVKANSEVGWQDAILFRDYLRRNDGAREEYAVLKRELAKKFAEDRASYTKAKEEFIGKIVQLARLEK</sequence>
<comment type="caution">
    <text evidence="2">The sequence shown here is derived from an EMBL/GenBank/DDBJ whole genome shotgun (WGS) entry which is preliminary data.</text>
</comment>
<accession>A0A1F5TGD6</accession>
<dbReference type="PANTHER" id="PTHR34822">
    <property type="entry name" value="GRPB DOMAIN PROTEIN (AFU_ORTHOLOGUE AFUA_1G01530)"/>
    <property type="match status" value="1"/>
</dbReference>
<evidence type="ECO:0008006" key="4">
    <source>
        <dbReference type="Google" id="ProtNLM"/>
    </source>
</evidence>
<dbReference type="SUPFAM" id="SSF81301">
    <property type="entry name" value="Nucleotidyltransferase"/>
    <property type="match status" value="1"/>
</dbReference>
<dbReference type="Proteomes" id="UP000178656">
    <property type="component" value="Unassembled WGS sequence"/>
</dbReference>
<evidence type="ECO:0000313" key="2">
    <source>
        <dbReference type="EMBL" id="OGF37980.1"/>
    </source>
</evidence>
<dbReference type="PANTHER" id="PTHR34822:SF1">
    <property type="entry name" value="GRPB FAMILY PROTEIN"/>
    <property type="match status" value="1"/>
</dbReference>
<evidence type="ECO:0000313" key="3">
    <source>
        <dbReference type="Proteomes" id="UP000178656"/>
    </source>
</evidence>
<dbReference type="Gene3D" id="3.30.460.10">
    <property type="entry name" value="Beta Polymerase, domain 2"/>
    <property type="match status" value="1"/>
</dbReference>
<dbReference type="InterPro" id="IPR043519">
    <property type="entry name" value="NT_sf"/>
</dbReference>
<dbReference type="EMBL" id="MFGM01000011">
    <property type="protein sequence ID" value="OGF37980.1"/>
    <property type="molecule type" value="Genomic_DNA"/>
</dbReference>
<dbReference type="Pfam" id="PF04229">
    <property type="entry name" value="GrpB"/>
    <property type="match status" value="1"/>
</dbReference>